<dbReference type="Pfam" id="PF12804">
    <property type="entry name" value="NTP_transf_3"/>
    <property type="match status" value="1"/>
</dbReference>
<dbReference type="InterPro" id="IPR025877">
    <property type="entry name" value="MobA-like_NTP_Trfase"/>
</dbReference>
<dbReference type="eggNOG" id="COG4750">
    <property type="taxonomic scope" value="Bacteria"/>
</dbReference>
<sequence>MTNTIKRAILMAAGQGTRMRPITNHTPKPLVKVNGVRMIDTVIQVLHKNGITEIYVVVGYLKDQFYALEQEYPGLKIIENPYYDTCNNISSLYVARQYLEDVIILDSDQLIYNQEILHADFTHSGYNCVWTEGHTDEWLMTVNEQEKVIQCSRTGGEKGWQLYSISRWNKEDGQRLARHLEQEFDVKQNRQIYWDDVAMFCYPEEYELGIYPMEKTDIVEIDNLEELLDLDPSYQSILDEGEEV</sequence>
<dbReference type="Gene3D" id="3.90.550.10">
    <property type="entry name" value="Spore Coat Polysaccharide Biosynthesis Protein SpsA, Chain A"/>
    <property type="match status" value="1"/>
</dbReference>
<accession>D0BKR3</accession>
<dbReference type="PANTHER" id="PTHR43584">
    <property type="entry name" value="NUCLEOTIDYL TRANSFERASE"/>
    <property type="match status" value="1"/>
</dbReference>
<dbReference type="STRING" id="626369.HMPREF0446_00548"/>
<evidence type="ECO:0000313" key="4">
    <source>
        <dbReference type="EMBL" id="EEW93666.1"/>
    </source>
</evidence>
<name>D0BKR3_9LACT</name>
<dbReference type="OrthoDB" id="9803871at2"/>
<dbReference type="InterPro" id="IPR050065">
    <property type="entry name" value="GlmU-like"/>
</dbReference>
<keyword evidence="2" id="KW-0548">Nucleotidyltransferase</keyword>
<reference evidence="4" key="2">
    <citation type="submission" date="2011-10" db="EMBL/GenBank/DDBJ databases">
        <title>The Genome Sequence of Granulicatella elegans ATCC 700633.</title>
        <authorList>
            <consortium name="The Broad Institute Genome Sequencing Platform"/>
            <consortium name="The Broad Institute Genome Sequencing Center for Infectious Disease"/>
            <person name="Earl A."/>
            <person name="Ward D."/>
            <person name="Feldgarden M."/>
            <person name="Gevers D."/>
            <person name="Sibley C.D."/>
            <person name="Field T.R."/>
            <person name="Grinwis M."/>
            <person name="Eshaghurshan C.S."/>
            <person name="Surette M.G."/>
            <person name="Young S.K."/>
            <person name="Zeng Q."/>
            <person name="Gargeya S."/>
            <person name="Fitzgerald M."/>
            <person name="Haas B."/>
            <person name="Abouelleil A."/>
            <person name="Alvarado L."/>
            <person name="Arachchi H.M."/>
            <person name="Berlin A."/>
            <person name="Brown A."/>
            <person name="Chapman S.B."/>
            <person name="Chen Z."/>
            <person name="Dunbar C."/>
            <person name="Freedman E."/>
            <person name="Gearin G."/>
            <person name="Goldberg J."/>
            <person name="Griggs A."/>
            <person name="Gujja S."/>
            <person name="Heiman D."/>
            <person name="Howarth C."/>
            <person name="Larson L."/>
            <person name="Lui A."/>
            <person name="MacDonald P.J.P."/>
            <person name="Montmayeur A."/>
            <person name="Murphy C."/>
            <person name="Neiman D."/>
            <person name="Pearson M."/>
            <person name="Priest M."/>
            <person name="Roberts A."/>
            <person name="Saif S."/>
            <person name="Shea T."/>
            <person name="Shenoy N."/>
            <person name="Sisk P."/>
            <person name="Stolte C."/>
            <person name="Sykes S."/>
            <person name="Wortman J."/>
            <person name="Nusbaum C."/>
            <person name="Birren B."/>
        </authorList>
    </citation>
    <scope>NUCLEOTIDE SEQUENCE [LARGE SCALE GENOMIC DNA]</scope>
    <source>
        <strain evidence="4">ATCC 700633</strain>
    </source>
</reference>
<dbReference type="RefSeq" id="WP_006702822.1">
    <property type="nucleotide sequence ID" value="NZ_KI391971.1"/>
</dbReference>
<comment type="caution">
    <text evidence="4">The sequence shown here is derived from an EMBL/GenBank/DDBJ whole genome shotgun (WGS) entry which is preliminary data.</text>
</comment>
<evidence type="ECO:0000256" key="1">
    <source>
        <dbReference type="ARBA" id="ARBA00022679"/>
    </source>
</evidence>
<dbReference type="AlphaFoldDB" id="D0BKR3"/>
<feature type="domain" description="MobA-like NTP transferase" evidence="3">
    <location>
        <begin position="8"/>
        <end position="126"/>
    </location>
</feature>
<reference evidence="4" key="1">
    <citation type="submission" date="2009-09" db="EMBL/GenBank/DDBJ databases">
        <authorList>
            <consortium name="The Broad Institute Genome Sequencing Platform"/>
            <person name="Ward D."/>
            <person name="Feldgarden M."/>
            <person name="Earl A."/>
            <person name="Young S.K."/>
            <person name="Zeng Q."/>
            <person name="Koehrsen M."/>
            <person name="Alvarado L."/>
            <person name="Berlin A."/>
            <person name="Bochicchio J."/>
            <person name="Borenstein D."/>
            <person name="Chapman S.B."/>
            <person name="Chen Z."/>
            <person name="Engels R."/>
            <person name="Freedman E."/>
            <person name="Gellesch M."/>
            <person name="Goldberg J."/>
            <person name="Griggs A."/>
            <person name="Gujja S."/>
            <person name="Heilman E."/>
            <person name="Heiman D."/>
            <person name="Hepburn T."/>
            <person name="Howarth C."/>
            <person name="Jen D."/>
            <person name="Larson L."/>
            <person name="Lewis B."/>
            <person name="Mehta T."/>
            <person name="Park D."/>
            <person name="Pearson M."/>
            <person name="Roberts A."/>
            <person name="Saif S."/>
            <person name="Shea T."/>
            <person name="Shenoy N."/>
            <person name="Sisk P."/>
            <person name="Stolte C."/>
            <person name="Sykes S."/>
            <person name="Thomson T."/>
            <person name="Walk T."/>
            <person name="White J."/>
            <person name="Yandava C."/>
            <person name="Sibley C.D."/>
            <person name="Field T.R."/>
            <person name="Grinwis M."/>
            <person name="Eshaghurshan C.S."/>
            <person name="Surette M.G."/>
            <person name="Haas B."/>
            <person name="Nusbaum C."/>
            <person name="Birren B."/>
        </authorList>
    </citation>
    <scope>NUCLEOTIDE SEQUENCE [LARGE SCALE GENOMIC DNA]</scope>
    <source>
        <strain evidence="4">ATCC 700633</strain>
    </source>
</reference>
<keyword evidence="5" id="KW-1185">Reference proteome</keyword>
<dbReference type="SUPFAM" id="SSF53448">
    <property type="entry name" value="Nucleotide-diphospho-sugar transferases"/>
    <property type="match status" value="1"/>
</dbReference>
<proteinExistence type="predicted"/>
<gene>
    <name evidence="4" type="ORF">HMPREF0446_00548</name>
</gene>
<dbReference type="EMBL" id="ACRF02000013">
    <property type="protein sequence ID" value="EEW93666.1"/>
    <property type="molecule type" value="Genomic_DNA"/>
</dbReference>
<protein>
    <recommendedName>
        <fullName evidence="3">MobA-like NTP transferase domain-containing protein</fullName>
    </recommendedName>
</protein>
<organism evidence="4 5">
    <name type="scientific">Granulicatella elegans ATCC 700633</name>
    <dbReference type="NCBI Taxonomy" id="626369"/>
    <lineage>
        <taxon>Bacteria</taxon>
        <taxon>Bacillati</taxon>
        <taxon>Bacillota</taxon>
        <taxon>Bacilli</taxon>
        <taxon>Lactobacillales</taxon>
        <taxon>Carnobacteriaceae</taxon>
        <taxon>Granulicatella</taxon>
    </lineage>
</organism>
<dbReference type="Proteomes" id="UP000002939">
    <property type="component" value="Unassembled WGS sequence"/>
</dbReference>
<evidence type="ECO:0000259" key="3">
    <source>
        <dbReference type="Pfam" id="PF12804"/>
    </source>
</evidence>
<evidence type="ECO:0000313" key="5">
    <source>
        <dbReference type="Proteomes" id="UP000002939"/>
    </source>
</evidence>
<dbReference type="InterPro" id="IPR029044">
    <property type="entry name" value="Nucleotide-diphossugar_trans"/>
</dbReference>
<evidence type="ECO:0000256" key="2">
    <source>
        <dbReference type="ARBA" id="ARBA00022695"/>
    </source>
</evidence>
<dbReference type="GO" id="GO:0016779">
    <property type="term" value="F:nucleotidyltransferase activity"/>
    <property type="evidence" value="ECO:0007669"/>
    <property type="project" value="UniProtKB-KW"/>
</dbReference>
<dbReference type="CDD" id="cd02523">
    <property type="entry name" value="PC_cytidylyltransferase"/>
    <property type="match status" value="1"/>
</dbReference>
<keyword evidence="1" id="KW-0808">Transferase</keyword>
<dbReference type="HOGENOM" id="CLU_029499_5_2_9"/>
<dbReference type="PANTHER" id="PTHR43584:SF5">
    <property type="entry name" value="PROTEIN LICC"/>
    <property type="match status" value="1"/>
</dbReference>